<sequence length="67" mass="7927">MLDNICNGKEHSHQGTLIQNGDSKFCWYQSNENVFKLKHESLIINIEKTRLAWKEPKKIVISELWEI</sequence>
<comment type="caution">
    <text evidence="1">The sequence shown here is derived from an EMBL/GenBank/DDBJ whole genome shotgun (WGS) entry which is preliminary data.</text>
</comment>
<dbReference type="AlphaFoldDB" id="A0A0G0GYE9"/>
<reference evidence="1 2" key="1">
    <citation type="journal article" date="2015" name="Nature">
        <title>rRNA introns, odd ribosomes, and small enigmatic genomes across a large radiation of phyla.</title>
        <authorList>
            <person name="Brown C.T."/>
            <person name="Hug L.A."/>
            <person name="Thomas B.C."/>
            <person name="Sharon I."/>
            <person name="Castelle C.J."/>
            <person name="Singh A."/>
            <person name="Wilkins M.J."/>
            <person name="Williams K.H."/>
            <person name="Banfield J.F."/>
        </authorList>
    </citation>
    <scope>NUCLEOTIDE SEQUENCE [LARGE SCALE GENOMIC DNA]</scope>
</reference>
<organism evidence="1 2">
    <name type="scientific">Candidatus Nomurabacteria bacterium GW2011_GWB1_37_5</name>
    <dbReference type="NCBI Taxonomy" id="1618742"/>
    <lineage>
        <taxon>Bacteria</taxon>
        <taxon>Candidatus Nomuraibacteriota</taxon>
    </lineage>
</organism>
<evidence type="ECO:0000313" key="2">
    <source>
        <dbReference type="Proteomes" id="UP000033876"/>
    </source>
</evidence>
<protein>
    <submittedName>
        <fullName evidence="1">Uncharacterized protein</fullName>
    </submittedName>
</protein>
<accession>A0A0G0GYE9</accession>
<evidence type="ECO:0000313" key="1">
    <source>
        <dbReference type="EMBL" id="KKQ36013.1"/>
    </source>
</evidence>
<proteinExistence type="predicted"/>
<name>A0A0G0GYE9_9BACT</name>
<dbReference type="EMBL" id="LBTF01000001">
    <property type="protein sequence ID" value="KKQ36013.1"/>
    <property type="molecule type" value="Genomic_DNA"/>
</dbReference>
<gene>
    <name evidence="1" type="ORF">US50_C0001G0015</name>
</gene>
<dbReference type="Proteomes" id="UP000033876">
    <property type="component" value="Unassembled WGS sequence"/>
</dbReference>